<protein>
    <submittedName>
        <fullName evidence="2">Uncharacterized protein</fullName>
    </submittedName>
</protein>
<keyword evidence="1" id="KW-0812">Transmembrane</keyword>
<dbReference type="EMBL" id="MGES01000022">
    <property type="protein sequence ID" value="OGL88885.1"/>
    <property type="molecule type" value="Genomic_DNA"/>
</dbReference>
<dbReference type="Pfam" id="PF18895">
    <property type="entry name" value="T4SS_pilin"/>
    <property type="match status" value="1"/>
</dbReference>
<keyword evidence="1" id="KW-1133">Transmembrane helix</keyword>
<gene>
    <name evidence="2" type="ORF">A3H75_01980</name>
</gene>
<evidence type="ECO:0000313" key="2">
    <source>
        <dbReference type="EMBL" id="OGL88885.1"/>
    </source>
</evidence>
<dbReference type="STRING" id="1802410.A3H75_01980"/>
<feature type="transmembrane region" description="Helical" evidence="1">
    <location>
        <begin position="119"/>
        <end position="141"/>
    </location>
</feature>
<reference evidence="2 3" key="1">
    <citation type="journal article" date="2016" name="Nat. Commun.">
        <title>Thousands of microbial genomes shed light on interconnected biogeochemical processes in an aquifer system.</title>
        <authorList>
            <person name="Anantharaman K."/>
            <person name="Brown C.T."/>
            <person name="Hug L.A."/>
            <person name="Sharon I."/>
            <person name="Castelle C.J."/>
            <person name="Probst A.J."/>
            <person name="Thomas B.C."/>
            <person name="Singh A."/>
            <person name="Wilkins M.J."/>
            <person name="Karaoz U."/>
            <person name="Brodie E.L."/>
            <person name="Williams K.H."/>
            <person name="Hubbard S.S."/>
            <person name="Banfield J.F."/>
        </authorList>
    </citation>
    <scope>NUCLEOTIDE SEQUENCE [LARGE SCALE GENOMIC DNA]</scope>
</reference>
<dbReference type="InterPro" id="IPR043993">
    <property type="entry name" value="T4SS_pilin"/>
</dbReference>
<evidence type="ECO:0000313" key="3">
    <source>
        <dbReference type="Proteomes" id="UP000176678"/>
    </source>
</evidence>
<name>A0A1F7VEJ7_9BACT</name>
<accession>A0A1F7VEJ7</accession>
<dbReference type="Proteomes" id="UP000176678">
    <property type="component" value="Unassembled WGS sequence"/>
</dbReference>
<dbReference type="AlphaFoldDB" id="A0A1F7VEJ7"/>
<keyword evidence="1" id="KW-0472">Membrane</keyword>
<organism evidence="2 3">
    <name type="scientific">Candidatus Uhrbacteria bacterium RIFCSPLOWO2_02_FULL_51_9</name>
    <dbReference type="NCBI Taxonomy" id="1802410"/>
    <lineage>
        <taxon>Bacteria</taxon>
        <taxon>Candidatus Uhriibacteriota</taxon>
    </lineage>
</organism>
<comment type="caution">
    <text evidence="2">The sequence shown here is derived from an EMBL/GenBank/DDBJ whole genome shotgun (WGS) entry which is preliminary data.</text>
</comment>
<proteinExistence type="predicted"/>
<feature type="transmembrane region" description="Helical" evidence="1">
    <location>
        <begin position="80"/>
        <end position="98"/>
    </location>
</feature>
<sequence>MYEHFYTKGGDIMKIMNVARMALVGASTTALLLAPAIAGAQPAKNEGGGRGGVTATELGLYYGEASGLGTQSLQATITSIIRVALSLLGIVALVIILMGGFKWMTAAGSEEKVKEAKRLIFQGIIGMAIVLSAFAITTFVVESLSTAVGNAPAA</sequence>
<evidence type="ECO:0000256" key="1">
    <source>
        <dbReference type="SAM" id="Phobius"/>
    </source>
</evidence>